<dbReference type="AlphaFoldDB" id="A0A2B1K599"/>
<reference evidence="2 3" key="1">
    <citation type="submission" date="2017-09" db="EMBL/GenBank/DDBJ databases">
        <title>Large-scale bioinformatics analysis of Bacillus genomes uncovers conserved roles of natural products in bacterial physiology.</title>
        <authorList>
            <consortium name="Agbiome Team Llc"/>
            <person name="Bleich R.M."/>
            <person name="Grubbs K.J."/>
            <person name="Santa Maria K.C."/>
            <person name="Allen S.E."/>
            <person name="Farag S."/>
            <person name="Shank E.A."/>
            <person name="Bowers A."/>
        </authorList>
    </citation>
    <scope>NUCLEOTIDE SEQUENCE [LARGE SCALE GENOMIC DNA]</scope>
    <source>
        <strain evidence="2 3">AFS076905</strain>
    </source>
</reference>
<evidence type="ECO:0000256" key="1">
    <source>
        <dbReference type="SAM" id="SignalP"/>
    </source>
</evidence>
<comment type="caution">
    <text evidence="2">The sequence shown here is derived from an EMBL/GenBank/DDBJ whole genome shotgun (WGS) entry which is preliminary data.</text>
</comment>
<gene>
    <name evidence="2" type="ORF">COJ50_25075</name>
</gene>
<sequence>MKKLIIPMVLGGAVLFSGGLNAKADTKVQNIVSKTSVNQIELSLEGLKGDSFKIFRDGKLIWEGSGKQFIDKNLEVDYIYNYKIGIYQDNNLVDIITYKTKTDDNNTKGISKFMASENKGSVYAQKTNLEATTGTKFVKLKWDSIPDDDGIYQVYRDGKLINNVKSNTFIDESVEKGKTYNYEVVAKKEVSDEEKRKIDEKLKEQKVDLSSVNKEEIYSEEKSVGKIVEILDEISENELKSLSIPKALQAPKQPMKSSNKEVARALPDLGSGYQAYMFRYTTFIPYASVDNPNTAHETVLGEYGTRLKGDGRGYDPFSPKYRTQVDAYTDFRSGSKFSAQRRVGESVLYSANGNVRLRDTASNSGIQANSNIVNSSRIVWNVSHDVGVPFHFTYPNITYAYEGTAYKNGSFRLSGSHDKAPNHEIYGVNAYTDLPPVTIYRFGVSSEDDFKYLIPGYPQKFFDVSA</sequence>
<evidence type="ECO:0000313" key="3">
    <source>
        <dbReference type="Proteomes" id="UP000225182"/>
    </source>
</evidence>
<feature type="chain" id="PRO_5039208133" description="DUF3238 domain-containing protein" evidence="1">
    <location>
        <begin position="23"/>
        <end position="466"/>
    </location>
</feature>
<proteinExistence type="predicted"/>
<dbReference type="Proteomes" id="UP000225182">
    <property type="component" value="Unassembled WGS sequence"/>
</dbReference>
<protein>
    <recommendedName>
        <fullName evidence="4">DUF3238 domain-containing protein</fullName>
    </recommendedName>
</protein>
<dbReference type="RefSeq" id="WP_098542172.1">
    <property type="nucleotide sequence ID" value="NZ_NUYN01000047.1"/>
</dbReference>
<evidence type="ECO:0008006" key="4">
    <source>
        <dbReference type="Google" id="ProtNLM"/>
    </source>
</evidence>
<keyword evidence="1" id="KW-0732">Signal</keyword>
<name>A0A2B1K599_BACCE</name>
<dbReference type="EMBL" id="NUYN01000047">
    <property type="protein sequence ID" value="PFN19033.1"/>
    <property type="molecule type" value="Genomic_DNA"/>
</dbReference>
<accession>A0A2B1K599</accession>
<evidence type="ECO:0000313" key="2">
    <source>
        <dbReference type="EMBL" id="PFN19033.1"/>
    </source>
</evidence>
<organism evidence="2 3">
    <name type="scientific">Bacillus cereus</name>
    <dbReference type="NCBI Taxonomy" id="1396"/>
    <lineage>
        <taxon>Bacteria</taxon>
        <taxon>Bacillati</taxon>
        <taxon>Bacillota</taxon>
        <taxon>Bacilli</taxon>
        <taxon>Bacillales</taxon>
        <taxon>Bacillaceae</taxon>
        <taxon>Bacillus</taxon>
        <taxon>Bacillus cereus group</taxon>
    </lineage>
</organism>
<feature type="signal peptide" evidence="1">
    <location>
        <begin position="1"/>
        <end position="22"/>
    </location>
</feature>
<dbReference type="InterPro" id="IPR021631">
    <property type="entry name" value="DUF3238"/>
</dbReference>
<dbReference type="InterPro" id="IPR013783">
    <property type="entry name" value="Ig-like_fold"/>
</dbReference>
<dbReference type="Gene3D" id="2.60.40.10">
    <property type="entry name" value="Immunoglobulins"/>
    <property type="match status" value="1"/>
</dbReference>
<dbReference type="Pfam" id="PF11579">
    <property type="entry name" value="DUF3238"/>
    <property type="match status" value="1"/>
</dbReference>